<dbReference type="EMBL" id="CP138203">
    <property type="protein sequence ID" value="WPC72203.1"/>
    <property type="molecule type" value="Genomic_DNA"/>
</dbReference>
<accession>A0ABZ0Q708</accession>
<keyword evidence="3" id="KW-1185">Reference proteome</keyword>
<dbReference type="Pfam" id="PF12680">
    <property type="entry name" value="SnoaL_2"/>
    <property type="match status" value="1"/>
</dbReference>
<dbReference type="InterPro" id="IPR032710">
    <property type="entry name" value="NTF2-like_dom_sf"/>
</dbReference>
<feature type="domain" description="SnoaL-like" evidence="1">
    <location>
        <begin position="6"/>
        <end position="109"/>
    </location>
</feature>
<sequence length="140" mass="16423">MDVHEVAAFYQRLDKTTLSELKQIYHPNIEFQDAAHRLVGLDALQHYFEELYRNVNQCRFHIMEVFTHPEGGMITWEMELSHPKLNRGHSVTVCGVSHLKFAEGKVIYHRDYFDMGEMVYEHIPLLGHLVRATKQRLGQS</sequence>
<evidence type="ECO:0000313" key="3">
    <source>
        <dbReference type="Proteomes" id="UP001304071"/>
    </source>
</evidence>
<dbReference type="Proteomes" id="UP001304071">
    <property type="component" value="Chromosome 1"/>
</dbReference>
<dbReference type="InterPro" id="IPR037401">
    <property type="entry name" value="SnoaL-like"/>
</dbReference>
<evidence type="ECO:0000259" key="1">
    <source>
        <dbReference type="Pfam" id="PF12680"/>
    </source>
</evidence>
<dbReference type="SUPFAM" id="SSF54427">
    <property type="entry name" value="NTF2-like"/>
    <property type="match status" value="1"/>
</dbReference>
<dbReference type="Gene3D" id="3.10.450.50">
    <property type="match status" value="1"/>
</dbReference>
<dbReference type="RefSeq" id="WP_261895722.1">
    <property type="nucleotide sequence ID" value="NZ_AP024895.1"/>
</dbReference>
<reference evidence="2 3" key="1">
    <citation type="submission" date="2023-11" db="EMBL/GenBank/DDBJ databases">
        <title>Plant-associative lifestyle of Vibrio porteresiae and its evolutionary dynamics.</title>
        <authorList>
            <person name="Rameshkumar N."/>
            <person name="Kirti K."/>
        </authorList>
    </citation>
    <scope>NUCLEOTIDE SEQUENCE [LARGE SCALE GENOMIC DNA]</scope>
    <source>
        <strain evidence="2 3">MSSRF30</strain>
    </source>
</reference>
<evidence type="ECO:0000313" key="2">
    <source>
        <dbReference type="EMBL" id="WPC72203.1"/>
    </source>
</evidence>
<protein>
    <submittedName>
        <fullName evidence="2">Nuclear transport factor 2 family protein</fullName>
    </submittedName>
</protein>
<name>A0ABZ0Q708_9VIBR</name>
<organism evidence="2 3">
    <name type="scientific">Vibrio porteresiae DSM 19223</name>
    <dbReference type="NCBI Taxonomy" id="1123496"/>
    <lineage>
        <taxon>Bacteria</taxon>
        <taxon>Pseudomonadati</taxon>
        <taxon>Pseudomonadota</taxon>
        <taxon>Gammaproteobacteria</taxon>
        <taxon>Vibrionales</taxon>
        <taxon>Vibrionaceae</taxon>
        <taxon>Vibrio</taxon>
    </lineage>
</organism>
<proteinExistence type="predicted"/>
<gene>
    <name evidence="2" type="ORF">R8Z52_08610</name>
</gene>